<sequence>MVHRYSALAGLLATAAATPLSIRNDANQTMVRSFKDIPPSTDLKYVPCFDNFTCANIEVPLDYDNPDVGTTNVAFMRYDAPNQPAMGDIIWNPGGPGDSAIEFMLEALEMLTFLLGDSYNIVGMDPRGVNNSGPNIDCFAGQPALRDYYLLELFNNIDPRSPILLEKYYQDSGAFGTWCSQTLNASANYANTPATATDMLHYAELLAESQGQSPEEAKVHYYGASYGSALGTTFASLYPDRVGRFIIDAVLDVEDYYFGNWSQNLLQADKAVESFFRFCYEAGPKCAFFRNDSSADSIKQRFDAMLEDLEDNPIAVTDVNFVQFPTTVTHIDFRGFLLISLYNPPALFPSLAGIAAGLENHNGTLLALATGNGVMPSAECDGTSPEVSSVQPKLLIACNDNNKRFTVTEENVTALFEYDKQLSTYVGDIWPAVIVPQCRNLDFAPPENQVFQKFEKVNTSTPILFTDNVIDPVTSSYEKMSAFYEGSVILLQDAVGHGLVVTQAECTAGYVQKYLQTGELPPPGTVCDTQFEPFASTTSAKKRGLAPRGIPNIPF</sequence>
<protein>
    <submittedName>
        <fullName evidence="6">Alpha/beta-hydrolase</fullName>
    </submittedName>
</protein>
<dbReference type="GO" id="GO:0016787">
    <property type="term" value="F:hydrolase activity"/>
    <property type="evidence" value="ECO:0007669"/>
    <property type="project" value="UniProtKB-KW"/>
</dbReference>
<feature type="signal peptide" evidence="3">
    <location>
        <begin position="1"/>
        <end position="17"/>
    </location>
</feature>
<dbReference type="OrthoDB" id="425534at2759"/>
<feature type="chain" id="PRO_5025422362" evidence="3">
    <location>
        <begin position="18"/>
        <end position="555"/>
    </location>
</feature>
<comment type="similarity">
    <text evidence="1">Belongs to the peptidase S33 family.</text>
</comment>
<dbReference type="Pfam" id="PF00561">
    <property type="entry name" value="Abhydrolase_1"/>
    <property type="match status" value="1"/>
</dbReference>
<reference evidence="6" key="1">
    <citation type="journal article" date="2020" name="Stud. Mycol.">
        <title>101 Dothideomycetes genomes: a test case for predicting lifestyles and emergence of pathogens.</title>
        <authorList>
            <person name="Haridas S."/>
            <person name="Albert R."/>
            <person name="Binder M."/>
            <person name="Bloem J."/>
            <person name="Labutti K."/>
            <person name="Salamov A."/>
            <person name="Andreopoulos B."/>
            <person name="Baker S."/>
            <person name="Barry K."/>
            <person name="Bills G."/>
            <person name="Bluhm B."/>
            <person name="Cannon C."/>
            <person name="Castanera R."/>
            <person name="Culley D."/>
            <person name="Daum C."/>
            <person name="Ezra D."/>
            <person name="Gonzalez J."/>
            <person name="Henrissat B."/>
            <person name="Kuo A."/>
            <person name="Liang C."/>
            <person name="Lipzen A."/>
            <person name="Lutzoni F."/>
            <person name="Magnuson J."/>
            <person name="Mondo S."/>
            <person name="Nolan M."/>
            <person name="Ohm R."/>
            <person name="Pangilinan J."/>
            <person name="Park H.-J."/>
            <person name="Ramirez L."/>
            <person name="Alfaro M."/>
            <person name="Sun H."/>
            <person name="Tritt A."/>
            <person name="Yoshinaga Y."/>
            <person name="Zwiers L.-H."/>
            <person name="Turgeon B."/>
            <person name="Goodwin S."/>
            <person name="Spatafora J."/>
            <person name="Crous P."/>
            <person name="Grigoriev I."/>
        </authorList>
    </citation>
    <scope>NUCLEOTIDE SEQUENCE</scope>
    <source>
        <strain evidence="6">CBS 122368</strain>
    </source>
</reference>
<name>A0A6A6IGD9_9PLEO</name>
<dbReference type="InterPro" id="IPR000073">
    <property type="entry name" value="AB_hydrolase_1"/>
</dbReference>
<dbReference type="PANTHER" id="PTHR43248:SF25">
    <property type="entry name" value="AB HYDROLASE-1 DOMAIN-CONTAINING PROTEIN-RELATED"/>
    <property type="match status" value="1"/>
</dbReference>
<dbReference type="SUPFAM" id="SSF53474">
    <property type="entry name" value="alpha/beta-Hydrolases"/>
    <property type="match status" value="1"/>
</dbReference>
<proteinExistence type="inferred from homology"/>
<dbReference type="InterPro" id="IPR013595">
    <property type="entry name" value="Pept_S33_TAP-like_C"/>
</dbReference>
<keyword evidence="2 6" id="KW-0378">Hydrolase</keyword>
<keyword evidence="7" id="KW-1185">Reference proteome</keyword>
<dbReference type="Proteomes" id="UP000800094">
    <property type="component" value="Unassembled WGS sequence"/>
</dbReference>
<evidence type="ECO:0000313" key="6">
    <source>
        <dbReference type="EMBL" id="KAF2249257.1"/>
    </source>
</evidence>
<organism evidence="6 7">
    <name type="scientific">Trematosphaeria pertusa</name>
    <dbReference type="NCBI Taxonomy" id="390896"/>
    <lineage>
        <taxon>Eukaryota</taxon>
        <taxon>Fungi</taxon>
        <taxon>Dikarya</taxon>
        <taxon>Ascomycota</taxon>
        <taxon>Pezizomycotina</taxon>
        <taxon>Dothideomycetes</taxon>
        <taxon>Pleosporomycetidae</taxon>
        <taxon>Pleosporales</taxon>
        <taxon>Massarineae</taxon>
        <taxon>Trematosphaeriaceae</taxon>
        <taxon>Trematosphaeria</taxon>
    </lineage>
</organism>
<feature type="domain" description="AB hydrolase-1" evidence="4">
    <location>
        <begin position="91"/>
        <end position="277"/>
    </location>
</feature>
<dbReference type="PANTHER" id="PTHR43248">
    <property type="entry name" value="2-SUCCINYL-6-HYDROXY-2,4-CYCLOHEXADIENE-1-CARBOXYLATE SYNTHASE"/>
    <property type="match status" value="1"/>
</dbReference>
<dbReference type="InterPro" id="IPR029058">
    <property type="entry name" value="AB_hydrolase_fold"/>
</dbReference>
<dbReference type="InterPro" id="IPR051601">
    <property type="entry name" value="Serine_prot/Carboxylest_S33"/>
</dbReference>
<evidence type="ECO:0000256" key="3">
    <source>
        <dbReference type="SAM" id="SignalP"/>
    </source>
</evidence>
<feature type="domain" description="Peptidase S33 tripeptidyl aminopeptidase-like C-terminal" evidence="5">
    <location>
        <begin position="438"/>
        <end position="527"/>
    </location>
</feature>
<evidence type="ECO:0000256" key="2">
    <source>
        <dbReference type="ARBA" id="ARBA00022801"/>
    </source>
</evidence>
<dbReference type="RefSeq" id="XP_033684261.1">
    <property type="nucleotide sequence ID" value="XM_033821972.1"/>
</dbReference>
<accession>A0A6A6IGD9</accession>
<dbReference type="AlphaFoldDB" id="A0A6A6IGD9"/>
<dbReference type="Gene3D" id="3.40.50.1820">
    <property type="entry name" value="alpha/beta hydrolase"/>
    <property type="match status" value="1"/>
</dbReference>
<evidence type="ECO:0000256" key="1">
    <source>
        <dbReference type="ARBA" id="ARBA00010088"/>
    </source>
</evidence>
<dbReference type="EMBL" id="ML987195">
    <property type="protein sequence ID" value="KAF2249257.1"/>
    <property type="molecule type" value="Genomic_DNA"/>
</dbReference>
<gene>
    <name evidence="6" type="ORF">BU26DRAFT_315418</name>
</gene>
<evidence type="ECO:0000259" key="4">
    <source>
        <dbReference type="Pfam" id="PF00561"/>
    </source>
</evidence>
<keyword evidence="3" id="KW-0732">Signal</keyword>
<evidence type="ECO:0000259" key="5">
    <source>
        <dbReference type="Pfam" id="PF08386"/>
    </source>
</evidence>
<evidence type="ECO:0000313" key="7">
    <source>
        <dbReference type="Proteomes" id="UP000800094"/>
    </source>
</evidence>
<dbReference type="GeneID" id="54575302"/>
<dbReference type="Pfam" id="PF08386">
    <property type="entry name" value="Abhydrolase_4"/>
    <property type="match status" value="1"/>
</dbReference>